<gene>
    <name evidence="8" type="ORF">AZF04_04345</name>
</gene>
<dbReference type="NCBIfam" id="TIGR00360">
    <property type="entry name" value="ComEC_N-term"/>
    <property type="match status" value="1"/>
</dbReference>
<dbReference type="SUPFAM" id="SSF56281">
    <property type="entry name" value="Metallo-hydrolase/oxidoreductase"/>
    <property type="match status" value="1"/>
</dbReference>
<feature type="transmembrane region" description="Helical" evidence="6">
    <location>
        <begin position="210"/>
        <end position="225"/>
    </location>
</feature>
<keyword evidence="2" id="KW-1003">Cell membrane</keyword>
<dbReference type="Pfam" id="PF13567">
    <property type="entry name" value="DUF4131"/>
    <property type="match status" value="1"/>
</dbReference>
<keyword evidence="3 6" id="KW-0812">Transmembrane</keyword>
<evidence type="ECO:0000256" key="1">
    <source>
        <dbReference type="ARBA" id="ARBA00004651"/>
    </source>
</evidence>
<dbReference type="STRING" id="519424.AZF04_04345"/>
<sequence length="714" mass="82747">MAFFLVFIGIAFIHEQTNESMYKEGLLETTIVPIMIPRLDGDRLSMTVRTEENEKLQVVSYIKEQKYKEQLEQIKPGERCRVKGNLEIPSSATNFYAFDYAEFLYQNKIHWVYNIDGPISCKNTNPSLYYSFQQYRQNQMKKLESLHLEMSSLMIALLFGDRFYFETDVINAYQRLGILHLLAISGLHVGIIVAALFYSMIRIGITRERAQELLLVFLPIYAIFAGAAPPVLRATAMTFIAICFWRFQKKLEPLLSISIVFFLYLMLDPYAIFQLGFQLSFAISFGLILSATWIQSFSTHYFYRLIVVSALCQFLSFPFIVYHFYEQSWFQLPLNLIYIPFISLIVLPFVLASYLLYLILPVITYHLIHFIDPVMLFIHRFLIWIESQLNVYILFGRPSSFVLFALCTIMIYTLVLLERKPHYWIRKLLVVWTVLITFHFINPYLQSHATVTMIDVGQGDSILIEFPYRKAVYLIDTGGTISFPKEEWQIRNSAFEVGEDILVPFLKAKGIRKIDKLILTHGDYDHVGGVEGLLKHIAVDEIIYPVGELDEGEINLFKIWSQHQSNLTFVREGDKWKEGNAYFKVLSPSGDEEGRNERSIVLYLYMERISLLFMGDLEEEGEQKVIENYPQLKADILKVGHHGSKTSTTIPFVSQIEPSLALISAGRNNRFGHPYPKVIETLEEHQVTIYRTDQDGAVEIKLKQGKININQMMQ</sequence>
<dbReference type="Gene3D" id="3.60.15.10">
    <property type="entry name" value="Ribonuclease Z/Hydroxyacylglutathione hydrolase-like"/>
    <property type="match status" value="1"/>
</dbReference>
<dbReference type="OrthoDB" id="9761531at2"/>
<dbReference type="Pfam" id="PF00753">
    <property type="entry name" value="Lactamase_B"/>
    <property type="match status" value="1"/>
</dbReference>
<protein>
    <recommendedName>
        <fullName evidence="7">Metallo-beta-lactamase domain-containing protein</fullName>
    </recommendedName>
</protein>
<feature type="transmembrane region" description="Helical" evidence="6">
    <location>
        <begin position="277"/>
        <end position="294"/>
    </location>
</feature>
<evidence type="ECO:0000313" key="8">
    <source>
        <dbReference type="EMBL" id="KYG32009.1"/>
    </source>
</evidence>
<reference evidence="8" key="1">
    <citation type="submission" date="2016-02" db="EMBL/GenBank/DDBJ databases">
        <title>Genome sequence of Bacillus trypoxylicola KCTC 13244(T).</title>
        <authorList>
            <person name="Jeong H."/>
            <person name="Park S.-H."/>
            <person name="Choi S.-K."/>
        </authorList>
    </citation>
    <scope>NUCLEOTIDE SEQUENCE [LARGE SCALE GENOMIC DNA]</scope>
    <source>
        <strain evidence="8">KCTC 13244</strain>
    </source>
</reference>
<dbReference type="Proteomes" id="UP000075806">
    <property type="component" value="Unassembled WGS sequence"/>
</dbReference>
<comment type="caution">
    <text evidence="8">The sequence shown here is derived from an EMBL/GenBank/DDBJ whole genome shotgun (WGS) entry which is preliminary data.</text>
</comment>
<keyword evidence="4 6" id="KW-1133">Transmembrane helix</keyword>
<comment type="subcellular location">
    <subcellularLocation>
        <location evidence="1">Cell membrane</location>
        <topology evidence="1">Multi-pass membrane protein</topology>
    </subcellularLocation>
</comment>
<dbReference type="CDD" id="cd07731">
    <property type="entry name" value="ComA-like_MBL-fold"/>
    <property type="match status" value="1"/>
</dbReference>
<dbReference type="PANTHER" id="PTHR30619:SF1">
    <property type="entry name" value="RECOMBINATION PROTEIN 2"/>
    <property type="match status" value="1"/>
</dbReference>
<feature type="transmembrane region" description="Helical" evidence="6">
    <location>
        <begin position="301"/>
        <end position="325"/>
    </location>
</feature>
<dbReference type="GO" id="GO:0030420">
    <property type="term" value="P:establishment of competence for transformation"/>
    <property type="evidence" value="ECO:0007669"/>
    <property type="project" value="InterPro"/>
</dbReference>
<feature type="transmembrane region" description="Helical" evidence="6">
    <location>
        <begin position="391"/>
        <end position="416"/>
    </location>
</feature>
<dbReference type="InterPro" id="IPR036866">
    <property type="entry name" value="RibonucZ/Hydroxyglut_hydro"/>
</dbReference>
<dbReference type="InterPro" id="IPR025405">
    <property type="entry name" value="DUF4131"/>
</dbReference>
<dbReference type="InterPro" id="IPR052159">
    <property type="entry name" value="Competence_DNA_uptake"/>
</dbReference>
<dbReference type="InterPro" id="IPR001279">
    <property type="entry name" value="Metallo-B-lactamas"/>
</dbReference>
<evidence type="ECO:0000256" key="6">
    <source>
        <dbReference type="SAM" id="Phobius"/>
    </source>
</evidence>
<feature type="transmembrane region" description="Helical" evidence="6">
    <location>
        <begin position="337"/>
        <end position="360"/>
    </location>
</feature>
<feature type="transmembrane region" description="Helical" evidence="6">
    <location>
        <begin position="428"/>
        <end position="445"/>
    </location>
</feature>
<organism evidence="8 9">
    <name type="scientific">Alkalihalobacillus trypoxylicola</name>
    <dbReference type="NCBI Taxonomy" id="519424"/>
    <lineage>
        <taxon>Bacteria</taxon>
        <taxon>Bacillati</taxon>
        <taxon>Bacillota</taxon>
        <taxon>Bacilli</taxon>
        <taxon>Bacillales</taxon>
        <taxon>Bacillaceae</taxon>
        <taxon>Alkalihalobacillus</taxon>
    </lineage>
</organism>
<dbReference type="AlphaFoldDB" id="A0A162E866"/>
<evidence type="ECO:0000313" key="9">
    <source>
        <dbReference type="Proteomes" id="UP000075806"/>
    </source>
</evidence>
<dbReference type="GO" id="GO:0005886">
    <property type="term" value="C:plasma membrane"/>
    <property type="evidence" value="ECO:0007669"/>
    <property type="project" value="UniProtKB-SubCell"/>
</dbReference>
<evidence type="ECO:0000256" key="2">
    <source>
        <dbReference type="ARBA" id="ARBA00022475"/>
    </source>
</evidence>
<feature type="transmembrane region" description="Helical" evidence="6">
    <location>
        <begin position="177"/>
        <end position="198"/>
    </location>
</feature>
<feature type="domain" description="Metallo-beta-lactamase" evidence="7">
    <location>
        <begin position="458"/>
        <end position="667"/>
    </location>
</feature>
<keyword evidence="5 6" id="KW-0472">Membrane</keyword>
<name>A0A162E866_9BACI</name>
<evidence type="ECO:0000256" key="4">
    <source>
        <dbReference type="ARBA" id="ARBA00022989"/>
    </source>
</evidence>
<dbReference type="SMART" id="SM00849">
    <property type="entry name" value="Lactamase_B"/>
    <property type="match status" value="1"/>
</dbReference>
<dbReference type="InterPro" id="IPR004477">
    <property type="entry name" value="ComEC_N"/>
</dbReference>
<dbReference type="InterPro" id="IPR004797">
    <property type="entry name" value="Competence_ComEC/Rec2"/>
</dbReference>
<dbReference type="NCBIfam" id="TIGR00361">
    <property type="entry name" value="ComEC_Rec2"/>
    <property type="match status" value="1"/>
</dbReference>
<evidence type="ECO:0000256" key="5">
    <source>
        <dbReference type="ARBA" id="ARBA00023136"/>
    </source>
</evidence>
<dbReference type="InterPro" id="IPR035681">
    <property type="entry name" value="ComA-like_MBL"/>
</dbReference>
<evidence type="ECO:0000259" key="7">
    <source>
        <dbReference type="SMART" id="SM00849"/>
    </source>
</evidence>
<evidence type="ECO:0000256" key="3">
    <source>
        <dbReference type="ARBA" id="ARBA00022692"/>
    </source>
</evidence>
<dbReference type="EMBL" id="LTAO01000012">
    <property type="protein sequence ID" value="KYG32009.1"/>
    <property type="molecule type" value="Genomic_DNA"/>
</dbReference>
<accession>A0A162E866</accession>
<dbReference type="Pfam" id="PF03772">
    <property type="entry name" value="Competence"/>
    <property type="match status" value="1"/>
</dbReference>
<keyword evidence="9" id="KW-1185">Reference proteome</keyword>
<feature type="transmembrane region" description="Helical" evidence="6">
    <location>
        <begin position="367"/>
        <end position="385"/>
    </location>
</feature>
<proteinExistence type="predicted"/>
<dbReference type="PANTHER" id="PTHR30619">
    <property type="entry name" value="DNA INTERNALIZATION/COMPETENCE PROTEIN COMEC/REC2"/>
    <property type="match status" value="1"/>
</dbReference>